<dbReference type="Proteomes" id="UP000180252">
    <property type="component" value="Unassembled WGS sequence"/>
</dbReference>
<dbReference type="OrthoDB" id="1036397at2"/>
<dbReference type="STRING" id="1278819.BHE19_18700"/>
<gene>
    <name evidence="2" type="ORF">B0A71_10155</name>
    <name evidence="1" type="ORF">BHE19_18700</name>
</gene>
<proteinExistence type="predicted"/>
<sequence>MVVEVFKTNVQKEADKNYVIAVIQSQFPDYKINFDLEDCDKILRIEGIDLEPENIIDYMNCLGYTCVKLE</sequence>
<evidence type="ECO:0000313" key="4">
    <source>
        <dbReference type="Proteomes" id="UP000198319"/>
    </source>
</evidence>
<name>A0A1S1J1F6_9FLAO</name>
<reference evidence="3" key="2">
    <citation type="submission" date="2016-09" db="EMBL/GenBank/DDBJ databases">
        <authorList>
            <person name="Chen S."/>
            <person name="Walker E."/>
        </authorList>
    </citation>
    <scope>NUCLEOTIDE SEQUENCE [LARGE SCALE GENOMIC DNA]</scope>
    <source>
        <strain evidence="3">MSU</strain>
    </source>
</reference>
<evidence type="ECO:0000313" key="1">
    <source>
        <dbReference type="EMBL" id="OHT43325.1"/>
    </source>
</evidence>
<dbReference type="RefSeq" id="WP_070908722.1">
    <property type="nucleotide sequence ID" value="NZ_MIKE01000028.1"/>
</dbReference>
<reference evidence="2 4" key="3">
    <citation type="submission" date="2016-11" db="EMBL/GenBank/DDBJ databases">
        <title>Whole genomes of Flavobacteriaceae.</title>
        <authorList>
            <person name="Stine C."/>
            <person name="Li C."/>
            <person name="Tadesse D."/>
        </authorList>
    </citation>
    <scope>NUCLEOTIDE SEQUENCE [LARGE SCALE GENOMIC DNA]</scope>
    <source>
        <strain evidence="2 4">ATCC BAA-2541</strain>
    </source>
</reference>
<organism evidence="1 3">
    <name type="scientific">Flavobacterium tructae</name>
    <dbReference type="NCBI Taxonomy" id="1114873"/>
    <lineage>
        <taxon>Bacteria</taxon>
        <taxon>Pseudomonadati</taxon>
        <taxon>Bacteroidota</taxon>
        <taxon>Flavobacteriia</taxon>
        <taxon>Flavobacteriales</taxon>
        <taxon>Flavobacteriaceae</taxon>
        <taxon>Flavobacterium</taxon>
    </lineage>
</organism>
<keyword evidence="4" id="KW-1185">Reference proteome</keyword>
<evidence type="ECO:0008006" key="5">
    <source>
        <dbReference type="Google" id="ProtNLM"/>
    </source>
</evidence>
<dbReference type="EMBL" id="MIKE01000028">
    <property type="protein sequence ID" value="OHT43325.1"/>
    <property type="molecule type" value="Genomic_DNA"/>
</dbReference>
<dbReference type="AlphaFoldDB" id="A0A1S1J1F6"/>
<comment type="caution">
    <text evidence="1">The sequence shown here is derived from an EMBL/GenBank/DDBJ whole genome shotgun (WGS) entry which is preliminary data.</text>
</comment>
<evidence type="ECO:0000313" key="2">
    <source>
        <dbReference type="EMBL" id="OXB19795.1"/>
    </source>
</evidence>
<evidence type="ECO:0000313" key="3">
    <source>
        <dbReference type="Proteomes" id="UP000180252"/>
    </source>
</evidence>
<accession>A0A1S1J1F6</accession>
<dbReference type="EMBL" id="MUHG01000017">
    <property type="protein sequence ID" value="OXB19795.1"/>
    <property type="molecule type" value="Genomic_DNA"/>
</dbReference>
<reference evidence="1" key="1">
    <citation type="submission" date="2016-09" db="EMBL/GenBank/DDBJ databases">
        <authorList>
            <person name="Capua I."/>
            <person name="De Benedictis P."/>
            <person name="Joannis T."/>
            <person name="Lombin L.H."/>
            <person name="Cattoli G."/>
        </authorList>
    </citation>
    <scope>NUCLEOTIDE SEQUENCE [LARGE SCALE GENOMIC DNA]</scope>
    <source>
        <strain evidence="1">MSU</strain>
    </source>
</reference>
<protein>
    <recommendedName>
        <fullName evidence="5">Methyltransferase type 11</fullName>
    </recommendedName>
</protein>
<dbReference type="Proteomes" id="UP000198319">
    <property type="component" value="Unassembled WGS sequence"/>
</dbReference>